<dbReference type="EC" id="2.1.1.72" evidence="2 8"/>
<dbReference type="GO" id="GO:1904047">
    <property type="term" value="F:S-adenosyl-L-methionine binding"/>
    <property type="evidence" value="ECO:0007669"/>
    <property type="project" value="TreeGrafter"/>
</dbReference>
<dbReference type="GO" id="GO:0009307">
    <property type="term" value="P:DNA restriction-modification system"/>
    <property type="evidence" value="ECO:0007669"/>
    <property type="project" value="InterPro"/>
</dbReference>
<dbReference type="InterPro" id="IPR029063">
    <property type="entry name" value="SAM-dependent_MTases_sf"/>
</dbReference>
<evidence type="ECO:0000256" key="8">
    <source>
        <dbReference type="RuleBase" id="RU361257"/>
    </source>
</evidence>
<sequence>MTNSLITKTNDKLSCEPFLRWAGGKRWLIKDLHKFLPGGGYSKYHEIFLGGAAVFFHLRPKGQSYLNDFNPDLINTYQCVKDDVMKVLEELKKLNNTKDDYYKIRSKKYRSDYKKAAKFIYLNQTSFNGIYRVNLNGEYNVPYGFRTKDFIEEENLKTISNILKPCIFSHNDFADCLDNIKKNDLVFLDPPYTVAHNNNGFIKYNQKLFSLEDQYRLHNLLVKINEIGAHYILTNAAHYKIKEIFGDAKKIYELSRASLIGGKNAKRGQYKELLITNI</sequence>
<dbReference type="AlphaFoldDB" id="A0A3B0C2P2"/>
<feature type="binding site" evidence="7">
    <location>
        <position position="189"/>
    </location>
    <ligand>
        <name>S-adenosyl-L-methionine</name>
        <dbReference type="ChEBI" id="CHEBI:59789"/>
    </ligand>
</feature>
<dbReference type="EMBL" id="RBCJ01000003">
    <property type="protein sequence ID" value="RKN80333.1"/>
    <property type="molecule type" value="Genomic_DNA"/>
</dbReference>
<dbReference type="PANTHER" id="PTHR30481">
    <property type="entry name" value="DNA ADENINE METHYLASE"/>
    <property type="match status" value="1"/>
</dbReference>
<feature type="binding site" evidence="7">
    <location>
        <position position="21"/>
    </location>
    <ligand>
        <name>S-adenosyl-L-methionine</name>
        <dbReference type="ChEBI" id="CHEBI:59789"/>
    </ligand>
</feature>
<dbReference type="InterPro" id="IPR023095">
    <property type="entry name" value="Ade_MeTrfase_dom_2"/>
</dbReference>
<accession>A0A3B0C2P2</accession>
<dbReference type="Proteomes" id="UP000276603">
    <property type="component" value="Unassembled WGS sequence"/>
</dbReference>
<comment type="caution">
    <text evidence="9">The sequence shown here is derived from an EMBL/GenBank/DDBJ whole genome shotgun (WGS) entry which is preliminary data.</text>
</comment>
<comment type="similarity">
    <text evidence="1 8">Belongs to the N(4)/N(6)-methyltransferase family.</text>
</comment>
<dbReference type="GO" id="GO:0043565">
    <property type="term" value="F:sequence-specific DNA binding"/>
    <property type="evidence" value="ECO:0007669"/>
    <property type="project" value="TreeGrafter"/>
</dbReference>
<gene>
    <name evidence="9" type="ORF">D7Z94_14780</name>
</gene>
<evidence type="ECO:0000256" key="3">
    <source>
        <dbReference type="ARBA" id="ARBA00022603"/>
    </source>
</evidence>
<dbReference type="PRINTS" id="PR00505">
    <property type="entry name" value="D12N6MTFRASE"/>
</dbReference>
<dbReference type="Gene3D" id="3.40.50.150">
    <property type="entry name" value="Vaccinia Virus protein VP39"/>
    <property type="match status" value="1"/>
</dbReference>
<name>A0A3B0C2P2_9FLAO</name>
<dbReference type="SUPFAM" id="SSF53335">
    <property type="entry name" value="S-adenosyl-L-methionine-dependent methyltransferases"/>
    <property type="match status" value="1"/>
</dbReference>
<dbReference type="GO" id="GO:0009007">
    <property type="term" value="F:site-specific DNA-methyltransferase (adenine-specific) activity"/>
    <property type="evidence" value="ECO:0007669"/>
    <property type="project" value="UniProtKB-UniRule"/>
</dbReference>
<feature type="binding site" evidence="7">
    <location>
        <position position="25"/>
    </location>
    <ligand>
        <name>S-adenosyl-L-methionine</name>
        <dbReference type="ChEBI" id="CHEBI:59789"/>
    </ligand>
</feature>
<dbReference type="InterPro" id="IPR012327">
    <property type="entry name" value="MeTrfase_D12"/>
</dbReference>
<evidence type="ECO:0000256" key="4">
    <source>
        <dbReference type="ARBA" id="ARBA00022679"/>
    </source>
</evidence>
<dbReference type="PIRSF" id="PIRSF000398">
    <property type="entry name" value="M_m6A_EcoRV"/>
    <property type="match status" value="1"/>
</dbReference>
<dbReference type="PROSITE" id="PS00092">
    <property type="entry name" value="N6_MTASE"/>
    <property type="match status" value="1"/>
</dbReference>
<evidence type="ECO:0000256" key="5">
    <source>
        <dbReference type="ARBA" id="ARBA00022691"/>
    </source>
</evidence>
<reference evidence="9 10" key="1">
    <citation type="submission" date="2018-10" db="EMBL/GenBank/DDBJ databases">
        <title>Ulvibacterium marinum gen. nov., sp. nov., a novel marine bacterium of the family Flavobacteriaceae, isolated from a culture of the green alga Ulva prolifera.</title>
        <authorList>
            <person name="Zhang Z."/>
        </authorList>
    </citation>
    <scope>NUCLEOTIDE SEQUENCE [LARGE SCALE GENOMIC DNA]</scope>
    <source>
        <strain evidence="9 10">CCMM003</strain>
    </source>
</reference>
<keyword evidence="5 8" id="KW-0949">S-adenosyl-L-methionine</keyword>
<dbReference type="NCBIfam" id="TIGR00571">
    <property type="entry name" value="dam"/>
    <property type="match status" value="1"/>
</dbReference>
<proteinExistence type="inferred from homology"/>
<dbReference type="Gene3D" id="1.10.1020.10">
    <property type="entry name" value="Adenine-specific Methyltransferase, Domain 2"/>
    <property type="match status" value="1"/>
</dbReference>
<dbReference type="PANTHER" id="PTHR30481:SF3">
    <property type="entry name" value="DNA ADENINE METHYLASE"/>
    <property type="match status" value="1"/>
</dbReference>
<dbReference type="RefSeq" id="WP_120713143.1">
    <property type="nucleotide sequence ID" value="NZ_RBCJ01000003.1"/>
</dbReference>
<keyword evidence="3 8" id="KW-0489">Methyltransferase</keyword>
<evidence type="ECO:0000313" key="9">
    <source>
        <dbReference type="EMBL" id="RKN80333.1"/>
    </source>
</evidence>
<evidence type="ECO:0000313" key="10">
    <source>
        <dbReference type="Proteomes" id="UP000276603"/>
    </source>
</evidence>
<evidence type="ECO:0000256" key="6">
    <source>
        <dbReference type="ARBA" id="ARBA00047942"/>
    </source>
</evidence>
<evidence type="ECO:0000256" key="2">
    <source>
        <dbReference type="ARBA" id="ARBA00011900"/>
    </source>
</evidence>
<evidence type="ECO:0000256" key="7">
    <source>
        <dbReference type="PIRSR" id="PIRSR000398-1"/>
    </source>
</evidence>
<keyword evidence="4 8" id="KW-0808">Transferase</keyword>
<feature type="binding site" evidence="7">
    <location>
        <position position="68"/>
    </location>
    <ligand>
        <name>S-adenosyl-L-methionine</name>
        <dbReference type="ChEBI" id="CHEBI:59789"/>
    </ligand>
</feature>
<dbReference type="GO" id="GO:0006298">
    <property type="term" value="P:mismatch repair"/>
    <property type="evidence" value="ECO:0007669"/>
    <property type="project" value="TreeGrafter"/>
</dbReference>
<dbReference type="Pfam" id="PF02086">
    <property type="entry name" value="MethyltransfD12"/>
    <property type="match status" value="1"/>
</dbReference>
<organism evidence="9 10">
    <name type="scientific">Ulvibacterium marinum</name>
    <dbReference type="NCBI Taxonomy" id="2419782"/>
    <lineage>
        <taxon>Bacteria</taxon>
        <taxon>Pseudomonadati</taxon>
        <taxon>Bacteroidota</taxon>
        <taxon>Flavobacteriia</taxon>
        <taxon>Flavobacteriales</taxon>
        <taxon>Flavobacteriaceae</taxon>
        <taxon>Ulvibacterium</taxon>
    </lineage>
</organism>
<keyword evidence="10" id="KW-1185">Reference proteome</keyword>
<dbReference type="GO" id="GO:0032259">
    <property type="term" value="P:methylation"/>
    <property type="evidence" value="ECO:0007669"/>
    <property type="project" value="UniProtKB-KW"/>
</dbReference>
<comment type="catalytic activity">
    <reaction evidence="6 8">
        <text>a 2'-deoxyadenosine in DNA + S-adenosyl-L-methionine = an N(6)-methyl-2'-deoxyadenosine in DNA + S-adenosyl-L-homocysteine + H(+)</text>
        <dbReference type="Rhea" id="RHEA:15197"/>
        <dbReference type="Rhea" id="RHEA-COMP:12418"/>
        <dbReference type="Rhea" id="RHEA-COMP:12419"/>
        <dbReference type="ChEBI" id="CHEBI:15378"/>
        <dbReference type="ChEBI" id="CHEBI:57856"/>
        <dbReference type="ChEBI" id="CHEBI:59789"/>
        <dbReference type="ChEBI" id="CHEBI:90615"/>
        <dbReference type="ChEBI" id="CHEBI:90616"/>
        <dbReference type="EC" id="2.1.1.72"/>
    </reaction>
</comment>
<protein>
    <recommendedName>
        <fullName evidence="2 8">Site-specific DNA-methyltransferase (adenine-specific)</fullName>
        <ecNumber evidence="2 8">2.1.1.72</ecNumber>
    </recommendedName>
</protein>
<evidence type="ECO:0000256" key="1">
    <source>
        <dbReference type="ARBA" id="ARBA00006594"/>
    </source>
</evidence>
<dbReference type="InterPro" id="IPR002052">
    <property type="entry name" value="DNA_methylase_N6_adenine_CS"/>
</dbReference>
<dbReference type="InterPro" id="IPR012263">
    <property type="entry name" value="M_m6A_EcoRV"/>
</dbReference>
<dbReference type="OrthoDB" id="9805629at2"/>